<dbReference type="Gene3D" id="2.170.130.10">
    <property type="entry name" value="TonB-dependent receptor, plug domain"/>
    <property type="match status" value="1"/>
</dbReference>
<evidence type="ECO:0000313" key="10">
    <source>
        <dbReference type="Proteomes" id="UP000029614"/>
    </source>
</evidence>
<dbReference type="PANTHER" id="PTHR30069">
    <property type="entry name" value="TONB-DEPENDENT OUTER MEMBRANE RECEPTOR"/>
    <property type="match status" value="1"/>
</dbReference>
<evidence type="ECO:0000259" key="8">
    <source>
        <dbReference type="Pfam" id="PF25183"/>
    </source>
</evidence>
<feature type="signal peptide" evidence="7">
    <location>
        <begin position="1"/>
        <end position="21"/>
    </location>
</feature>
<dbReference type="SUPFAM" id="SSF56935">
    <property type="entry name" value="Porins"/>
    <property type="match status" value="1"/>
</dbReference>
<evidence type="ECO:0000256" key="7">
    <source>
        <dbReference type="SAM" id="SignalP"/>
    </source>
</evidence>
<dbReference type="InterPro" id="IPR008969">
    <property type="entry name" value="CarboxyPept-like_regulatory"/>
</dbReference>
<dbReference type="InterPro" id="IPR057601">
    <property type="entry name" value="Oar-like_b-barrel"/>
</dbReference>
<protein>
    <submittedName>
        <fullName evidence="9">Cell envelope biogenesis protein OmpA</fullName>
    </submittedName>
</protein>
<dbReference type="Gene3D" id="2.60.40.1120">
    <property type="entry name" value="Carboxypeptidase-like, regulatory domain"/>
    <property type="match status" value="1"/>
</dbReference>
<keyword evidence="2" id="KW-0813">Transport</keyword>
<evidence type="ECO:0000256" key="5">
    <source>
        <dbReference type="ARBA" id="ARBA00023136"/>
    </source>
</evidence>
<reference evidence="9 10" key="1">
    <citation type="submission" date="2014-07" db="EMBL/GenBank/DDBJ databases">
        <authorList>
            <person name="McCorrison J."/>
            <person name="Sanka R."/>
            <person name="Torralba M."/>
            <person name="Gillis M."/>
            <person name="Haft D.H."/>
            <person name="Methe B."/>
            <person name="Sutton G."/>
            <person name="Nelson K.E."/>
        </authorList>
    </citation>
    <scope>NUCLEOTIDE SEQUENCE [LARGE SCALE GENOMIC DNA]</scope>
    <source>
        <strain evidence="9 10">DNF00058</strain>
    </source>
</reference>
<dbReference type="Pfam" id="PF13620">
    <property type="entry name" value="CarboxypepD_reg"/>
    <property type="match status" value="1"/>
</dbReference>
<dbReference type="InterPro" id="IPR036942">
    <property type="entry name" value="Beta-barrel_TonB_sf"/>
</dbReference>
<dbReference type="SUPFAM" id="SSF49464">
    <property type="entry name" value="Carboxypeptidase regulatory domain-like"/>
    <property type="match status" value="1"/>
</dbReference>
<dbReference type="InterPro" id="IPR039426">
    <property type="entry name" value="TonB-dep_rcpt-like"/>
</dbReference>
<evidence type="ECO:0000313" key="9">
    <source>
        <dbReference type="EMBL" id="KGF51336.1"/>
    </source>
</evidence>
<organism evidence="9 10">
    <name type="scientific">Prevotella amnii DNF00058</name>
    <dbReference type="NCBI Taxonomy" id="1401066"/>
    <lineage>
        <taxon>Bacteria</taxon>
        <taxon>Pseudomonadati</taxon>
        <taxon>Bacteroidota</taxon>
        <taxon>Bacteroidia</taxon>
        <taxon>Bacteroidales</taxon>
        <taxon>Prevotellaceae</taxon>
        <taxon>Prevotella</taxon>
    </lineage>
</organism>
<keyword evidence="10" id="KW-1185">Reference proteome</keyword>
<dbReference type="OrthoDB" id="9768147at2"/>
<proteinExistence type="predicted"/>
<dbReference type="GO" id="GO:0044718">
    <property type="term" value="P:siderophore transmembrane transport"/>
    <property type="evidence" value="ECO:0007669"/>
    <property type="project" value="TreeGrafter"/>
</dbReference>
<keyword evidence="3" id="KW-1134">Transmembrane beta strand</keyword>
<feature type="domain" description="TonB-dependent transporter Oar-like beta-barrel" evidence="8">
    <location>
        <begin position="329"/>
        <end position="908"/>
    </location>
</feature>
<feature type="domain" description="TonB-dependent transporter Oar-like beta-barrel" evidence="8">
    <location>
        <begin position="239"/>
        <end position="308"/>
    </location>
</feature>
<dbReference type="AlphaFoldDB" id="A0A096AXD0"/>
<gene>
    <name evidence="9" type="ORF">HMPREF9302_07720</name>
</gene>
<evidence type="ECO:0000256" key="3">
    <source>
        <dbReference type="ARBA" id="ARBA00022452"/>
    </source>
</evidence>
<dbReference type="GO" id="GO:0009279">
    <property type="term" value="C:cell outer membrane"/>
    <property type="evidence" value="ECO:0007669"/>
    <property type="project" value="UniProtKB-SubCell"/>
</dbReference>
<evidence type="ECO:0000256" key="4">
    <source>
        <dbReference type="ARBA" id="ARBA00022692"/>
    </source>
</evidence>
<comment type="subcellular location">
    <subcellularLocation>
        <location evidence="1">Cell outer membrane</location>
        <topology evidence="1">Multi-pass membrane protein</topology>
    </subcellularLocation>
</comment>
<keyword evidence="6" id="KW-0998">Cell outer membrane</keyword>
<evidence type="ECO:0000256" key="2">
    <source>
        <dbReference type="ARBA" id="ARBA00022448"/>
    </source>
</evidence>
<dbReference type="EMBL" id="JRNU01000040">
    <property type="protein sequence ID" value="KGF51336.1"/>
    <property type="molecule type" value="Genomic_DNA"/>
</dbReference>
<evidence type="ECO:0000256" key="1">
    <source>
        <dbReference type="ARBA" id="ARBA00004571"/>
    </source>
</evidence>
<sequence length="1086" mass="122151">MQKRLFFLIVMLVAMVSTTMAQITTSGISGKVTSQGEDVIGATVTATHQPSGTIYRAVTNIDGRFSIEGMRVGGPYKVEIAYIGQKTKIFKNVNLRLGETEDLSCRMEDDSKELQEVVVTGNAGLNGTKTGAAQAISSKQIAEMPSITHGIADVARLNPQITTSSNGAISFAGTSNRYNTFMIDGAMNNDMFGLAASGSNGGQAGGQPVSMETIEQIQVNVAPFDVRQSGFTGGAINAITKSGTNHFHGSVYGFGNNQYLIGSSYPFSDGTGYAPKYNKQNEYQAGFTFGGPIIKNKLFFFVNYEHANKIYPNLNGYGQEGSRVNKERANSVLDMIKEMAKKQGVEYDGGFSNPDIYTKSNKIGAKIDWNINEANKFSFRWSNVVAKRLNNVSSATSINDNLYTYPFKSVTNSLTAELHSRIAPTISNEVRATYVRVRDKRDVRSFFPSISVRDNGGNINIGNERSSAANSLDQDIYTFEDNLTIYKGNHTFTFGTHDEYYKFANLYIQDYTGTYQFDDFKSFEKYYKDDVANTFNDKEKYFRSYKYGQANVDVTGDKRWRTPFAAGQLGFYAQDKWAIMPSLMITYGLRVDIPLFFDTPEENQGFNDYASKHNWGVRTNHKLSSTPLWSPRVGFRWDINKDRRFILRGGVGVFTGRVPYVWISNNFAKTGVQLTTYSVNNPKGVKLVLDPNKQLSNAEKLKASGSQEVDVFDDRFKLPQALKFNLGFDARLLDIDWTAEAIYSKTLNDIYYKDLAYDLTGKTFGDETGYTWDNRPMLEKTTKGTPYSHVYALYNTNKGYTLSLSLKGEKHFNFGLDLMASYTYTRSKSINSGTSSVAASNFSFNTTYRNPNDPELTFSAYNVPHRVQASAYYHLQYGYKKAWQTTIGMIYQGRSGSPYSIEMYGDMNGDDATGNDAFFIPTDEQIDKMKFATDVRVDNSKDIYPLITKVLGPKYSGMLTPEQQRALMKEYLGSESYMKNHRGEFFERFADNMPFESHFDLHIAQKFSFKVGNNINGIELSLDIINVANLLNKDWGHTYGDNFNGYYSPFNYKGKGVFKFDGTHVARNYVDYNSRWRGQLGLRYTF</sequence>
<dbReference type="InterPro" id="IPR037066">
    <property type="entry name" value="Plug_dom_sf"/>
</dbReference>
<accession>A0A096AXD0</accession>
<dbReference type="Pfam" id="PF25183">
    <property type="entry name" value="OMP_b-brl_4"/>
    <property type="match status" value="2"/>
</dbReference>
<comment type="caution">
    <text evidence="9">The sequence shown here is derived from an EMBL/GenBank/DDBJ whole genome shotgun (WGS) entry which is preliminary data.</text>
</comment>
<keyword evidence="7" id="KW-0732">Signal</keyword>
<dbReference type="GO" id="GO:0015344">
    <property type="term" value="F:siderophore uptake transmembrane transporter activity"/>
    <property type="evidence" value="ECO:0007669"/>
    <property type="project" value="TreeGrafter"/>
</dbReference>
<keyword evidence="5" id="KW-0472">Membrane</keyword>
<feature type="chain" id="PRO_5001917502" evidence="7">
    <location>
        <begin position="22"/>
        <end position="1086"/>
    </location>
</feature>
<dbReference type="RefSeq" id="WP_036856308.1">
    <property type="nucleotide sequence ID" value="NZ_JRNU01000040.1"/>
</dbReference>
<keyword evidence="4" id="KW-0812">Transmembrane</keyword>
<dbReference type="PANTHER" id="PTHR30069:SF46">
    <property type="entry name" value="OAR PROTEIN"/>
    <property type="match status" value="1"/>
</dbReference>
<dbReference type="Gene3D" id="2.40.170.20">
    <property type="entry name" value="TonB-dependent receptor, beta-barrel domain"/>
    <property type="match status" value="1"/>
</dbReference>
<name>A0A096AXD0_9BACT</name>
<dbReference type="Proteomes" id="UP000029614">
    <property type="component" value="Unassembled WGS sequence"/>
</dbReference>
<evidence type="ECO:0000256" key="6">
    <source>
        <dbReference type="ARBA" id="ARBA00023237"/>
    </source>
</evidence>